<evidence type="ECO:0008006" key="3">
    <source>
        <dbReference type="Google" id="ProtNLM"/>
    </source>
</evidence>
<evidence type="ECO:0000313" key="2">
    <source>
        <dbReference type="Proteomes" id="UP001526426"/>
    </source>
</evidence>
<sequence length="320" mass="36153">MLKKFWLRCSLFFLIQAVPLLMIGSLALKDGYGSPGLELEYLRKQSAQYPSPRIILMGDSSVTFGLSAQEVHVNLKRRTLNLGYYANTGADFTVSDAKWNARRGDTVILSWSAGFYRTTQAKLPGYFALTFLLRYPEAFLLDPWQYSKQLLDHGQQGLGMMLVYGINRSIQGKKAVSPVVEGEEVMAVGSRIVNGDMVLDCGRESFDLTGFPAAYGEVWTQHHEAHIILIKKGIDSLKLQGMGVYYLFPPVSESAWAGSEAIAQQIEQRLRDTHHPYILGSPQDFVYPDDWFYDTENHLNCEGREARTRQLIDLLKQIEV</sequence>
<dbReference type="RefSeq" id="WP_265264285.1">
    <property type="nucleotide sequence ID" value="NZ_JAIHOM010000038.1"/>
</dbReference>
<reference evidence="1 2" key="1">
    <citation type="submission" date="2021-08" db="EMBL/GenBank/DDBJ databases">
        <title>Draft genome sequence of Spirulina subsalsa with high tolerance to salinity and hype-accumulation of phycocyanin.</title>
        <authorList>
            <person name="Pei H."/>
            <person name="Jiang L."/>
        </authorList>
    </citation>
    <scope>NUCLEOTIDE SEQUENCE [LARGE SCALE GENOMIC DNA]</scope>
    <source>
        <strain evidence="1 2">FACHB-351</strain>
    </source>
</reference>
<organism evidence="1 2">
    <name type="scientific">Spirulina subsalsa FACHB-351</name>
    <dbReference type="NCBI Taxonomy" id="234711"/>
    <lineage>
        <taxon>Bacteria</taxon>
        <taxon>Bacillati</taxon>
        <taxon>Cyanobacteriota</taxon>
        <taxon>Cyanophyceae</taxon>
        <taxon>Spirulinales</taxon>
        <taxon>Spirulinaceae</taxon>
        <taxon>Spirulina</taxon>
    </lineage>
</organism>
<dbReference type="Proteomes" id="UP001526426">
    <property type="component" value="Unassembled WGS sequence"/>
</dbReference>
<evidence type="ECO:0000313" key="1">
    <source>
        <dbReference type="EMBL" id="MCW6036516.1"/>
    </source>
</evidence>
<proteinExistence type="predicted"/>
<protein>
    <recommendedName>
        <fullName evidence="3">SGNH/GDSL hydrolase family protein</fullName>
    </recommendedName>
</protein>
<accession>A0ABT3L4U3</accession>
<keyword evidence="2" id="KW-1185">Reference proteome</keyword>
<gene>
    <name evidence="1" type="ORF">K4A83_09590</name>
</gene>
<dbReference type="EMBL" id="JAIHOM010000038">
    <property type="protein sequence ID" value="MCW6036516.1"/>
    <property type="molecule type" value="Genomic_DNA"/>
</dbReference>
<name>A0ABT3L4U3_9CYAN</name>
<comment type="caution">
    <text evidence="1">The sequence shown here is derived from an EMBL/GenBank/DDBJ whole genome shotgun (WGS) entry which is preliminary data.</text>
</comment>